<sequence>MKRVLVSISIALITLLTTPSANAASSSFVLLSEPSHRGLDGVFFDDELATALKPQERLGALVYAGPKVSRSWIVDTALLDEVIAMIDGYEVAQPLDKSKKNSKREVLPGEGSSIAKAWLAALKTSVRRDPISVLPYGSPATSWLKDAAPSELKFYISESVSRGAQFFGRSVTSVITYPGQPKANIPRVVQDNYKLIRKQIAALSNVLPLETIINYRLGIAGLTNPNLNRSELIALDEIYNSDFLRFENKLRLIVGKYRVTSEREKIPVTLVNDFDVELKVKLVVTPLNGKVIATPIPDLTLAPNSKLQVEIPIRVMASGSTTLLTQIKSETGVLLKEPVQLPLTLSVISTITTWFTTGSAIILLLAGVVQSVRRIKRKRV</sequence>
<dbReference type="InterPro" id="IPR046112">
    <property type="entry name" value="DUF6049"/>
</dbReference>
<dbReference type="Pfam" id="PF19516">
    <property type="entry name" value="DUF6049"/>
    <property type="match status" value="1"/>
</dbReference>
<evidence type="ECO:0000313" key="2">
    <source>
        <dbReference type="EMBL" id="CAB4676980.1"/>
    </source>
</evidence>
<organism evidence="2">
    <name type="scientific">freshwater metagenome</name>
    <dbReference type="NCBI Taxonomy" id="449393"/>
    <lineage>
        <taxon>unclassified sequences</taxon>
        <taxon>metagenomes</taxon>
        <taxon>ecological metagenomes</taxon>
    </lineage>
</organism>
<reference evidence="2" key="1">
    <citation type="submission" date="2020-05" db="EMBL/GenBank/DDBJ databases">
        <authorList>
            <person name="Chiriac C."/>
            <person name="Salcher M."/>
            <person name="Ghai R."/>
            <person name="Kavagutti S V."/>
        </authorList>
    </citation>
    <scope>NUCLEOTIDE SEQUENCE</scope>
</reference>
<gene>
    <name evidence="2" type="ORF">UFOPK2312_00920</name>
</gene>
<dbReference type="AlphaFoldDB" id="A0A6J6MRX6"/>
<keyword evidence="1" id="KW-0812">Transmembrane</keyword>
<dbReference type="EMBL" id="CAEZWY010000127">
    <property type="protein sequence ID" value="CAB4676980.1"/>
    <property type="molecule type" value="Genomic_DNA"/>
</dbReference>
<keyword evidence="1" id="KW-1133">Transmembrane helix</keyword>
<accession>A0A6J6MRX6</accession>
<name>A0A6J6MRX6_9ZZZZ</name>
<protein>
    <submittedName>
        <fullName evidence="2">Unannotated protein</fullName>
    </submittedName>
</protein>
<evidence type="ECO:0000256" key="1">
    <source>
        <dbReference type="SAM" id="Phobius"/>
    </source>
</evidence>
<feature type="transmembrane region" description="Helical" evidence="1">
    <location>
        <begin position="343"/>
        <end position="369"/>
    </location>
</feature>
<proteinExistence type="predicted"/>
<keyword evidence="1" id="KW-0472">Membrane</keyword>